<evidence type="ECO:0000313" key="2">
    <source>
        <dbReference type="Proteomes" id="UP000494120"/>
    </source>
</evidence>
<dbReference type="InterPro" id="IPR029068">
    <property type="entry name" value="Glyas_Bleomycin-R_OHBP_Dase"/>
</dbReference>
<proteinExistence type="predicted"/>
<dbReference type="RefSeq" id="WP_174958079.1">
    <property type="nucleotide sequence ID" value="NZ_CABVQG010000013.1"/>
</dbReference>
<name>A0ABY6XTN9_9BURK</name>
<dbReference type="SUPFAM" id="SSF54593">
    <property type="entry name" value="Glyoxalase/Bleomycin resistance protein/Dihydroxybiphenyl dioxygenase"/>
    <property type="match status" value="1"/>
</dbReference>
<protein>
    <submittedName>
        <fullName evidence="1">Glyoxalase</fullName>
    </submittedName>
</protein>
<sequence length="187" mass="19943">MNMNLKWGQPSDGIIQMAFVVDDIHAAMSRYGSALHVGPWFLAEHFPFEKLTYRGVPVAPDITLCLGFSGSMTIELIQQNCASPSPYLDAAGKPRTGFHHWGVAATPDAYRGRLDALTGQGYPVILDAVVGGGSRAAYVDAHSALGGFIELMEITEPVEALFTQMRDSSTRGYPAGTVLPFGGPLGA</sequence>
<dbReference type="Gene3D" id="3.10.180.10">
    <property type="entry name" value="2,3-Dihydroxybiphenyl 1,2-Dioxygenase, domain 1"/>
    <property type="match status" value="1"/>
</dbReference>
<dbReference type="Pfam" id="PF13669">
    <property type="entry name" value="Glyoxalase_4"/>
    <property type="match status" value="1"/>
</dbReference>
<comment type="caution">
    <text evidence="1">The sequence shown here is derived from an EMBL/GenBank/DDBJ whole genome shotgun (WGS) entry which is preliminary data.</text>
</comment>
<dbReference type="EMBL" id="CABVQG010000013">
    <property type="protein sequence ID" value="VWC80193.1"/>
    <property type="molecule type" value="Genomic_DNA"/>
</dbReference>
<keyword evidence="2" id="KW-1185">Reference proteome</keyword>
<evidence type="ECO:0000313" key="1">
    <source>
        <dbReference type="EMBL" id="VWC80193.1"/>
    </source>
</evidence>
<accession>A0ABY6XTN9</accession>
<reference evidence="1 2" key="1">
    <citation type="submission" date="2019-09" db="EMBL/GenBank/DDBJ databases">
        <authorList>
            <person name="Depoorter E."/>
        </authorList>
    </citation>
    <scope>NUCLEOTIDE SEQUENCE [LARGE SCALE GENOMIC DNA]</scope>
    <source>
        <strain evidence="1 2">R-17378</strain>
    </source>
</reference>
<gene>
    <name evidence="1" type="ORF">BLA17378_03863</name>
</gene>
<organism evidence="1 2">
    <name type="scientific">Burkholderia aenigmatica</name>
    <dbReference type="NCBI Taxonomy" id="2015348"/>
    <lineage>
        <taxon>Bacteria</taxon>
        <taxon>Pseudomonadati</taxon>
        <taxon>Pseudomonadota</taxon>
        <taxon>Betaproteobacteria</taxon>
        <taxon>Burkholderiales</taxon>
        <taxon>Burkholderiaceae</taxon>
        <taxon>Burkholderia</taxon>
        <taxon>Burkholderia cepacia complex</taxon>
    </lineage>
</organism>
<dbReference type="Proteomes" id="UP000494120">
    <property type="component" value="Unassembled WGS sequence"/>
</dbReference>